<keyword evidence="1" id="KW-0812">Transmembrane</keyword>
<keyword evidence="4" id="KW-1185">Reference proteome</keyword>
<accession>A0A251SG18</accession>
<dbReference type="EMBL" id="MNCJ02000329">
    <property type="protein sequence ID" value="KAF5767828.1"/>
    <property type="molecule type" value="Genomic_DNA"/>
</dbReference>
<keyword evidence="1" id="KW-1133">Transmembrane helix</keyword>
<proteinExistence type="predicted"/>
<dbReference type="EMBL" id="CM007903">
    <property type="protein sequence ID" value="OTF97225.1"/>
    <property type="molecule type" value="Genomic_DNA"/>
</dbReference>
<dbReference type="Gramene" id="mRNA:HanXRQr2_Chr14g0629271">
    <property type="protein sequence ID" value="mRNA:HanXRQr2_Chr14g0629271"/>
    <property type="gene ID" value="HanXRQr2_Chr14g0629271"/>
</dbReference>
<protein>
    <submittedName>
        <fullName evidence="3">Uncharacterized protein</fullName>
    </submittedName>
</protein>
<evidence type="ECO:0000313" key="4">
    <source>
        <dbReference type="Proteomes" id="UP000215914"/>
    </source>
</evidence>
<evidence type="ECO:0000256" key="1">
    <source>
        <dbReference type="SAM" id="Phobius"/>
    </source>
</evidence>
<dbReference type="Proteomes" id="UP000215914">
    <property type="component" value="Chromosome 14"/>
</dbReference>
<evidence type="ECO:0000313" key="3">
    <source>
        <dbReference type="EMBL" id="OTF97225.1"/>
    </source>
</evidence>
<dbReference type="InParanoid" id="A0A251SG18"/>
<dbReference type="AlphaFoldDB" id="A0A251SG18"/>
<organism evidence="3 4">
    <name type="scientific">Helianthus annuus</name>
    <name type="common">Common sunflower</name>
    <dbReference type="NCBI Taxonomy" id="4232"/>
    <lineage>
        <taxon>Eukaryota</taxon>
        <taxon>Viridiplantae</taxon>
        <taxon>Streptophyta</taxon>
        <taxon>Embryophyta</taxon>
        <taxon>Tracheophyta</taxon>
        <taxon>Spermatophyta</taxon>
        <taxon>Magnoliopsida</taxon>
        <taxon>eudicotyledons</taxon>
        <taxon>Gunneridae</taxon>
        <taxon>Pentapetalae</taxon>
        <taxon>asterids</taxon>
        <taxon>campanulids</taxon>
        <taxon>Asterales</taxon>
        <taxon>Asteraceae</taxon>
        <taxon>Asteroideae</taxon>
        <taxon>Heliantheae alliance</taxon>
        <taxon>Heliantheae</taxon>
        <taxon>Helianthus</taxon>
    </lineage>
</organism>
<evidence type="ECO:0000313" key="2">
    <source>
        <dbReference type="EMBL" id="KAF5767828.1"/>
    </source>
</evidence>
<name>A0A251SG18_HELAN</name>
<gene>
    <name evidence="3" type="ORF">HannXRQ_Chr14g0432281</name>
    <name evidence="2" type="ORF">HanXRQr2_Chr14g0629271</name>
</gene>
<feature type="transmembrane region" description="Helical" evidence="1">
    <location>
        <begin position="12"/>
        <end position="31"/>
    </location>
</feature>
<reference evidence="2 4" key="1">
    <citation type="journal article" date="2017" name="Nature">
        <title>The sunflower genome provides insights into oil metabolism, flowering and Asterid evolution.</title>
        <authorList>
            <person name="Badouin H."/>
            <person name="Gouzy J."/>
            <person name="Grassa C.J."/>
            <person name="Murat F."/>
            <person name="Staton S.E."/>
            <person name="Cottret L."/>
            <person name="Lelandais-Briere C."/>
            <person name="Owens G.L."/>
            <person name="Carrere S."/>
            <person name="Mayjonade B."/>
            <person name="Legrand L."/>
            <person name="Gill N."/>
            <person name="Kane N.C."/>
            <person name="Bowers J.E."/>
            <person name="Hubner S."/>
            <person name="Bellec A."/>
            <person name="Berard A."/>
            <person name="Berges H."/>
            <person name="Blanchet N."/>
            <person name="Boniface M.C."/>
            <person name="Brunel D."/>
            <person name="Catrice O."/>
            <person name="Chaidir N."/>
            <person name="Claudel C."/>
            <person name="Donnadieu C."/>
            <person name="Faraut T."/>
            <person name="Fievet G."/>
            <person name="Helmstetter N."/>
            <person name="King M."/>
            <person name="Knapp S.J."/>
            <person name="Lai Z."/>
            <person name="Le Paslier M.C."/>
            <person name="Lippi Y."/>
            <person name="Lorenzon L."/>
            <person name="Mandel J.R."/>
            <person name="Marage G."/>
            <person name="Marchand G."/>
            <person name="Marquand E."/>
            <person name="Bret-Mestries E."/>
            <person name="Morien E."/>
            <person name="Nambeesan S."/>
            <person name="Nguyen T."/>
            <person name="Pegot-Espagnet P."/>
            <person name="Pouilly N."/>
            <person name="Raftis F."/>
            <person name="Sallet E."/>
            <person name="Schiex T."/>
            <person name="Thomas J."/>
            <person name="Vandecasteele C."/>
            <person name="Vares D."/>
            <person name="Vear F."/>
            <person name="Vautrin S."/>
            <person name="Crespi M."/>
            <person name="Mangin B."/>
            <person name="Burke J.M."/>
            <person name="Salse J."/>
            <person name="Munos S."/>
            <person name="Vincourt P."/>
            <person name="Rieseberg L.H."/>
            <person name="Langlade N.B."/>
        </authorList>
    </citation>
    <scope>NUCLEOTIDE SEQUENCE [LARGE SCALE GENOMIC DNA]</scope>
    <source>
        <strain evidence="4">cv. SF193</strain>
        <tissue evidence="2">Leaves</tissue>
    </source>
</reference>
<reference evidence="3" key="2">
    <citation type="submission" date="2017-02" db="EMBL/GenBank/DDBJ databases">
        <title>Sunflower complete genome.</title>
        <authorList>
            <person name="Langlade N."/>
            <person name="Munos S."/>
        </authorList>
    </citation>
    <scope>NUCLEOTIDE SEQUENCE [LARGE SCALE GENOMIC DNA]</scope>
    <source>
        <tissue evidence="3">Leaves</tissue>
    </source>
</reference>
<keyword evidence="1" id="KW-0472">Membrane</keyword>
<sequence length="64" mass="6995">MLVSKGRFSFSVWRLAFYALCMPTVILPLISSKTSSNSGGLLYQTSKGLTGSLLPNMRTTHIQS</sequence>
<reference evidence="2" key="3">
    <citation type="submission" date="2020-06" db="EMBL/GenBank/DDBJ databases">
        <title>Helianthus annuus Genome sequencing and assembly Release 2.</title>
        <authorList>
            <person name="Gouzy J."/>
            <person name="Langlade N."/>
            <person name="Munos S."/>
        </authorList>
    </citation>
    <scope>NUCLEOTIDE SEQUENCE</scope>
    <source>
        <tissue evidence="2">Leaves</tissue>
    </source>
</reference>